<dbReference type="InterPro" id="IPR051310">
    <property type="entry name" value="MCP_chemotaxis"/>
</dbReference>
<dbReference type="EMBL" id="JBGFSN010000004">
    <property type="protein sequence ID" value="MFH8133748.1"/>
    <property type="molecule type" value="Genomic_DNA"/>
</dbReference>
<dbReference type="InterPro" id="IPR004090">
    <property type="entry name" value="Chemotax_Me-accpt_rcpt"/>
</dbReference>
<protein>
    <submittedName>
        <fullName evidence="15">Methyl-accepting chemotaxis protein</fullName>
    </submittedName>
</protein>
<dbReference type="InterPro" id="IPR003122">
    <property type="entry name" value="Tar_rcpt_lig-bd"/>
</dbReference>
<proteinExistence type="inferred from homology"/>
<dbReference type="Gene3D" id="1.10.287.950">
    <property type="entry name" value="Methyl-accepting chemotaxis protein"/>
    <property type="match status" value="1"/>
</dbReference>
<evidence type="ECO:0000256" key="11">
    <source>
        <dbReference type="PROSITE-ProRule" id="PRU00284"/>
    </source>
</evidence>
<dbReference type="InterPro" id="IPR004089">
    <property type="entry name" value="MCPsignal_dom"/>
</dbReference>
<dbReference type="Proteomes" id="UP001611251">
    <property type="component" value="Unassembled WGS sequence"/>
</dbReference>
<dbReference type="CDD" id="cd19407">
    <property type="entry name" value="Tar_Tsr_sensor"/>
    <property type="match status" value="1"/>
</dbReference>
<dbReference type="SUPFAM" id="SSF47170">
    <property type="entry name" value="Aspartate receptor, ligand-binding domain"/>
    <property type="match status" value="1"/>
</dbReference>
<dbReference type="Pfam" id="PF00015">
    <property type="entry name" value="MCPsignal"/>
    <property type="match status" value="1"/>
</dbReference>
<feature type="transmembrane region" description="Helical" evidence="12">
    <location>
        <begin position="12"/>
        <end position="32"/>
    </location>
</feature>
<evidence type="ECO:0000256" key="7">
    <source>
        <dbReference type="ARBA" id="ARBA00022989"/>
    </source>
</evidence>
<keyword evidence="9 11" id="KW-0807">Transducer</keyword>
<dbReference type="RefSeq" id="WP_397212972.1">
    <property type="nucleotide sequence ID" value="NZ_JBGFSN010000004.1"/>
</dbReference>
<dbReference type="Gene3D" id="1.20.120.30">
    <property type="entry name" value="Aspartate receptor, ligand-binding domain"/>
    <property type="match status" value="1"/>
</dbReference>
<evidence type="ECO:0000256" key="4">
    <source>
        <dbReference type="ARBA" id="ARBA00022500"/>
    </source>
</evidence>
<dbReference type="PANTHER" id="PTHR43531:SF14">
    <property type="entry name" value="METHYL-ACCEPTING CHEMOTAXIS PROTEIN I-RELATED"/>
    <property type="match status" value="1"/>
</dbReference>
<sequence>MSVFSRIKTSTFLLLSIILFGLLQLFSGGLFLHSLSNDKDNFISASASSDKVDALTNSWYALNAARSDVNRVVLWLLKEGQNSGKVEGMVSHGREQLQLAADQFQIFRQGENLHGLDPQLTARLEQSYQAYYSTLNQLMAIAGKRDMDGLFSINAAPKQQAMAADYDRWRAAANRLSKQTAEESYQTFSRMLWLLCGILLLVIAAIALCWMVITRVLLKPLNQALEHIDSIENGDLTQQVMLDAGSRTEMGRLQAGLARMQASLTRTVGNVRSGADTILSGVSEIAIGNTDLSSRTEQQAASLEQTAASMEEITATVKHNASNAHQAAKLATSAAETAENGGNIVDGVIKTMYGIEESSKKIGEITGVIESIAFQTNILALNAAVEAARAGENGRGFAVVAGEVRNLAQRSAVAAKDIKGLIEESTVRVSSGSKLAVAAEESMQGIMKSVQQVRDIMDEISAASDEQSRGITQVGVAVSELDRVTQQNAALVQESSSAAALLEEQARRLNDAVAVFRLHAAAMPTVNMPRKSLLSEKNREPQISMAEAKANWQSF</sequence>
<comment type="subcellular location">
    <subcellularLocation>
        <location evidence="1">Cell inner membrane</location>
        <topology evidence="1">Multi-pass membrane protein</topology>
    </subcellularLocation>
</comment>
<organism evidence="15 16">
    <name type="scientific">Pantoea osteomyelitidis</name>
    <dbReference type="NCBI Taxonomy" id="3230026"/>
    <lineage>
        <taxon>Bacteria</taxon>
        <taxon>Pseudomonadati</taxon>
        <taxon>Pseudomonadota</taxon>
        <taxon>Gammaproteobacteria</taxon>
        <taxon>Enterobacterales</taxon>
        <taxon>Erwiniaceae</taxon>
        <taxon>Pantoea</taxon>
    </lineage>
</organism>
<dbReference type="PRINTS" id="PR00260">
    <property type="entry name" value="CHEMTRNSDUCR"/>
</dbReference>
<keyword evidence="16" id="KW-1185">Reference proteome</keyword>
<feature type="transmembrane region" description="Helical" evidence="12">
    <location>
        <begin position="192"/>
        <end position="213"/>
    </location>
</feature>
<comment type="similarity">
    <text evidence="10">Belongs to the methyl-accepting chemotaxis (MCP) protein family.</text>
</comment>
<accession>A0ABW7PU90</accession>
<dbReference type="PANTHER" id="PTHR43531">
    <property type="entry name" value="PROTEIN ICFG"/>
    <property type="match status" value="1"/>
</dbReference>
<evidence type="ECO:0000256" key="10">
    <source>
        <dbReference type="ARBA" id="ARBA00029447"/>
    </source>
</evidence>
<dbReference type="InterPro" id="IPR003660">
    <property type="entry name" value="HAMP_dom"/>
</dbReference>
<reference evidence="15 16" key="1">
    <citation type="submission" date="2024-08" db="EMBL/GenBank/DDBJ databases">
        <title>Pantoea ronii - a newly identified human opportunistic pathogen.</title>
        <authorList>
            <person name="Keidar-Friedman D."/>
            <person name="Sorek N."/>
            <person name="Leshin-Carmel D."/>
            <person name="Tsur A."/>
            <person name="Amsalem M."/>
            <person name="Tolkach D."/>
            <person name="Brosh-Nissimov T."/>
        </authorList>
    </citation>
    <scope>NUCLEOTIDE SEQUENCE [LARGE SCALE GENOMIC DNA]</scope>
    <source>
        <strain evidence="15 16">AA23256</strain>
    </source>
</reference>
<keyword evidence="3" id="KW-0488">Methylation</keyword>
<evidence type="ECO:0000256" key="9">
    <source>
        <dbReference type="ARBA" id="ARBA00023224"/>
    </source>
</evidence>
<dbReference type="Pfam" id="PF00672">
    <property type="entry name" value="HAMP"/>
    <property type="match status" value="1"/>
</dbReference>
<dbReference type="InterPro" id="IPR035440">
    <property type="entry name" value="4HB_MCP_dom_sf"/>
</dbReference>
<dbReference type="SUPFAM" id="SSF58104">
    <property type="entry name" value="Methyl-accepting chemotaxis protein (MCP) signaling domain"/>
    <property type="match status" value="1"/>
</dbReference>
<evidence type="ECO:0000313" key="16">
    <source>
        <dbReference type="Proteomes" id="UP001611251"/>
    </source>
</evidence>
<keyword evidence="5" id="KW-0997">Cell inner membrane</keyword>
<name>A0ABW7PU90_9GAMM</name>
<keyword evidence="4" id="KW-0145">Chemotaxis</keyword>
<evidence type="ECO:0000256" key="3">
    <source>
        <dbReference type="ARBA" id="ARBA00022481"/>
    </source>
</evidence>
<keyword evidence="2" id="KW-1003">Cell membrane</keyword>
<feature type="domain" description="Methyl-accepting transducer" evidence="13">
    <location>
        <begin position="274"/>
        <end position="503"/>
    </location>
</feature>
<gene>
    <name evidence="15" type="ORF">ABU178_06085</name>
</gene>
<keyword evidence="6 12" id="KW-0812">Transmembrane</keyword>
<evidence type="ECO:0000256" key="2">
    <source>
        <dbReference type="ARBA" id="ARBA00022475"/>
    </source>
</evidence>
<dbReference type="SMART" id="SM00304">
    <property type="entry name" value="HAMP"/>
    <property type="match status" value="1"/>
</dbReference>
<dbReference type="PROSITE" id="PS50885">
    <property type="entry name" value="HAMP"/>
    <property type="match status" value="1"/>
</dbReference>
<feature type="domain" description="HAMP" evidence="14">
    <location>
        <begin position="215"/>
        <end position="269"/>
    </location>
</feature>
<evidence type="ECO:0000256" key="1">
    <source>
        <dbReference type="ARBA" id="ARBA00004429"/>
    </source>
</evidence>
<dbReference type="PROSITE" id="PS50111">
    <property type="entry name" value="CHEMOTAXIS_TRANSDUC_2"/>
    <property type="match status" value="1"/>
</dbReference>
<evidence type="ECO:0000256" key="12">
    <source>
        <dbReference type="SAM" id="Phobius"/>
    </source>
</evidence>
<evidence type="ECO:0000313" key="15">
    <source>
        <dbReference type="EMBL" id="MFH8133748.1"/>
    </source>
</evidence>
<dbReference type="CDD" id="cd11386">
    <property type="entry name" value="MCP_signal"/>
    <property type="match status" value="1"/>
</dbReference>
<evidence type="ECO:0000256" key="8">
    <source>
        <dbReference type="ARBA" id="ARBA00023136"/>
    </source>
</evidence>
<evidence type="ECO:0000259" key="14">
    <source>
        <dbReference type="PROSITE" id="PS50885"/>
    </source>
</evidence>
<dbReference type="CDD" id="cd06225">
    <property type="entry name" value="HAMP"/>
    <property type="match status" value="1"/>
</dbReference>
<keyword evidence="7 12" id="KW-1133">Transmembrane helix</keyword>
<evidence type="ECO:0000256" key="5">
    <source>
        <dbReference type="ARBA" id="ARBA00022519"/>
    </source>
</evidence>
<comment type="caution">
    <text evidence="15">The sequence shown here is derived from an EMBL/GenBank/DDBJ whole genome shotgun (WGS) entry which is preliminary data.</text>
</comment>
<evidence type="ECO:0000259" key="13">
    <source>
        <dbReference type="PROSITE" id="PS50111"/>
    </source>
</evidence>
<dbReference type="Pfam" id="PF02203">
    <property type="entry name" value="TarH"/>
    <property type="match status" value="1"/>
</dbReference>
<dbReference type="SMART" id="SM00283">
    <property type="entry name" value="MA"/>
    <property type="match status" value="1"/>
</dbReference>
<evidence type="ECO:0000256" key="6">
    <source>
        <dbReference type="ARBA" id="ARBA00022692"/>
    </source>
</evidence>
<keyword evidence="8 12" id="KW-0472">Membrane</keyword>